<gene>
    <name evidence="1" type="ORF">AB8S08_07125</name>
</gene>
<protein>
    <recommendedName>
        <fullName evidence="2">Lipoprotein</fullName>
    </recommendedName>
</protein>
<organism evidence="1">
    <name type="scientific">Pseudidiomarina sp. PP-1MA</name>
    <dbReference type="NCBI Taxonomy" id="3237706"/>
    <lineage>
        <taxon>Bacteria</taxon>
        <taxon>Pseudomonadati</taxon>
        <taxon>Pseudomonadota</taxon>
        <taxon>Gammaproteobacteria</taxon>
        <taxon>Alteromonadales</taxon>
        <taxon>Idiomarinaceae</taxon>
        <taxon>Pseudidiomarina</taxon>
    </lineage>
</organism>
<sequence length="274" mass="31274">MNHSFKSIFTLMTILVIGGCSSTVVPTPKGYETIYHVVDFKNGDVVVTSAFQSESRMEMTGTVDQSLDFVKLHSFKNDWANITFTVHKENSHCSSDYSALSANLTKTFYKGILKAENLDITINFMPLKNFLIEERFSPEDAYNFYYPVDFCDPAVFPRGAIYAAGKVVHEVFHIIAFHNKNMHISSEDEEERANILQFCNGVLSEHHVEFSEDYFSLDFELERSSIMANNFSRTYRDSAIGRLSAMEKVRNHLTSDVSDIDFCEKEVSRILVDI</sequence>
<reference evidence="1" key="1">
    <citation type="submission" date="2024-07" db="EMBL/GenBank/DDBJ databases">
        <title>Whole genome sequence of bacterial strains from algal surface.</title>
        <authorList>
            <person name="Kumar P."/>
        </authorList>
    </citation>
    <scope>NUCLEOTIDE SEQUENCE</scope>
    <source>
        <strain evidence="1">PP-1MA</strain>
    </source>
</reference>
<evidence type="ECO:0000313" key="1">
    <source>
        <dbReference type="EMBL" id="XDV08548.1"/>
    </source>
</evidence>
<dbReference type="AlphaFoldDB" id="A0AB39X497"/>
<dbReference type="RefSeq" id="WP_369742324.1">
    <property type="nucleotide sequence ID" value="NZ_CP165718.1"/>
</dbReference>
<proteinExistence type="predicted"/>
<dbReference type="PROSITE" id="PS51257">
    <property type="entry name" value="PROKAR_LIPOPROTEIN"/>
    <property type="match status" value="1"/>
</dbReference>
<dbReference type="EMBL" id="CP165718">
    <property type="protein sequence ID" value="XDV08548.1"/>
    <property type="molecule type" value="Genomic_DNA"/>
</dbReference>
<accession>A0AB39X497</accession>
<evidence type="ECO:0008006" key="2">
    <source>
        <dbReference type="Google" id="ProtNLM"/>
    </source>
</evidence>
<name>A0AB39X497_9GAMM</name>